<dbReference type="AlphaFoldDB" id="A0A841RFT0"/>
<dbReference type="InterPro" id="IPR019076">
    <property type="entry name" value="Spore_lipoprot_YhcN/YlaJ-like"/>
</dbReference>
<keyword evidence="4" id="KW-1185">Reference proteome</keyword>
<dbReference type="EMBL" id="JACHON010000001">
    <property type="protein sequence ID" value="MBB6511319.1"/>
    <property type="molecule type" value="Genomic_DNA"/>
</dbReference>
<evidence type="ECO:0000256" key="1">
    <source>
        <dbReference type="SAM" id="MobiDB-lite"/>
    </source>
</evidence>
<dbReference type="NCBIfam" id="TIGR02898">
    <property type="entry name" value="spore_YhcN_YlaJ"/>
    <property type="match status" value="1"/>
</dbReference>
<name>A0A841RFT0_9BACI</name>
<comment type="caution">
    <text evidence="3">The sequence shown here is derived from an EMBL/GenBank/DDBJ whole genome shotgun (WGS) entry which is preliminary data.</text>
</comment>
<sequence>MKRILLFVMTSFLAAFLLGCQNDNNEQSSPNNQENQPIQVKNSDPRNVEVLDNQEKAQHLANLASEVPEVNGATAIMTNQGALIAIDVDKDLDRSTVGSIKYTVLEAVHHDPQGRNAVVVADGDVFERLNHIMNEVRNGQPVSGFLNELGNLIGRWIPEFPIDEQTEQKTKQNTNRLDSEEEDELGEINKEQSNHHK</sequence>
<organism evidence="3 4">
    <name type="scientific">Gracilibacillus halotolerans</name>
    <dbReference type="NCBI Taxonomy" id="74386"/>
    <lineage>
        <taxon>Bacteria</taxon>
        <taxon>Bacillati</taxon>
        <taxon>Bacillota</taxon>
        <taxon>Bacilli</taxon>
        <taxon>Bacillales</taxon>
        <taxon>Bacillaceae</taxon>
        <taxon>Gracilibacillus</taxon>
    </lineage>
</organism>
<dbReference type="PROSITE" id="PS51257">
    <property type="entry name" value="PROKAR_LIPOPROTEIN"/>
    <property type="match status" value="1"/>
</dbReference>
<feature type="region of interest" description="Disordered" evidence="1">
    <location>
        <begin position="163"/>
        <end position="197"/>
    </location>
</feature>
<accession>A0A841RFT0</accession>
<dbReference type="Proteomes" id="UP000572212">
    <property type="component" value="Unassembled WGS sequence"/>
</dbReference>
<keyword evidence="3" id="KW-0449">Lipoprotein</keyword>
<feature type="compositionally biased region" description="Basic and acidic residues" evidence="1">
    <location>
        <begin position="187"/>
        <end position="197"/>
    </location>
</feature>
<gene>
    <name evidence="3" type="ORF">GGQ92_000086</name>
</gene>
<protein>
    <submittedName>
        <fullName evidence="3">YhcN/YlaJ family sporulation lipoprotein</fullName>
    </submittedName>
</protein>
<dbReference type="Pfam" id="PF09580">
    <property type="entry name" value="Spore_YhcN_YlaJ"/>
    <property type="match status" value="1"/>
</dbReference>
<dbReference type="InterPro" id="IPR014247">
    <property type="entry name" value="Spore_lipoprot_YhcN/YlaJ"/>
</dbReference>
<evidence type="ECO:0000313" key="4">
    <source>
        <dbReference type="Proteomes" id="UP000572212"/>
    </source>
</evidence>
<evidence type="ECO:0000313" key="3">
    <source>
        <dbReference type="EMBL" id="MBB6511319.1"/>
    </source>
</evidence>
<evidence type="ECO:0000256" key="2">
    <source>
        <dbReference type="SAM" id="SignalP"/>
    </source>
</evidence>
<keyword evidence="2" id="KW-0732">Signal</keyword>
<dbReference type="GO" id="GO:0030435">
    <property type="term" value="P:sporulation resulting in formation of a cellular spore"/>
    <property type="evidence" value="ECO:0007669"/>
    <property type="project" value="InterPro"/>
</dbReference>
<feature type="chain" id="PRO_5039475088" evidence="2">
    <location>
        <begin position="21"/>
        <end position="197"/>
    </location>
</feature>
<feature type="signal peptide" evidence="2">
    <location>
        <begin position="1"/>
        <end position="20"/>
    </location>
</feature>
<dbReference type="RefSeq" id="WP_184243418.1">
    <property type="nucleotide sequence ID" value="NZ_BAAACU010000020.1"/>
</dbReference>
<reference evidence="3 4" key="1">
    <citation type="submission" date="2020-08" db="EMBL/GenBank/DDBJ databases">
        <title>Genomic Encyclopedia of Type Strains, Phase IV (KMG-IV): sequencing the most valuable type-strain genomes for metagenomic binning, comparative biology and taxonomic classification.</title>
        <authorList>
            <person name="Goeker M."/>
        </authorList>
    </citation>
    <scope>NUCLEOTIDE SEQUENCE [LARGE SCALE GENOMIC DNA]</scope>
    <source>
        <strain evidence="3 4">DSM 11805</strain>
    </source>
</reference>
<proteinExistence type="predicted"/>